<dbReference type="InterPro" id="IPR014325">
    <property type="entry name" value="RNA_pol_sigma-E_actinobac"/>
</dbReference>
<protein>
    <submittedName>
        <fullName evidence="8">RNA polymerase sigma24 factor</fullName>
    </submittedName>
</protein>
<evidence type="ECO:0000259" key="6">
    <source>
        <dbReference type="Pfam" id="PF04542"/>
    </source>
</evidence>
<dbReference type="GO" id="GO:0003677">
    <property type="term" value="F:DNA binding"/>
    <property type="evidence" value="ECO:0007669"/>
    <property type="project" value="UniProtKB-KW"/>
</dbReference>
<evidence type="ECO:0000256" key="2">
    <source>
        <dbReference type="ARBA" id="ARBA00023015"/>
    </source>
</evidence>
<dbReference type="Gene3D" id="1.10.10.10">
    <property type="entry name" value="Winged helix-like DNA-binding domain superfamily/Winged helix DNA-binding domain"/>
    <property type="match status" value="1"/>
</dbReference>
<accession>A0A8J3TGV8</accession>
<name>A0A8J3TGV8_9ACTN</name>
<evidence type="ECO:0000313" key="9">
    <source>
        <dbReference type="Proteomes" id="UP000599074"/>
    </source>
</evidence>
<dbReference type="NCBIfam" id="TIGR02937">
    <property type="entry name" value="sigma70-ECF"/>
    <property type="match status" value="1"/>
</dbReference>
<dbReference type="GO" id="GO:0016987">
    <property type="term" value="F:sigma factor activity"/>
    <property type="evidence" value="ECO:0007669"/>
    <property type="project" value="UniProtKB-KW"/>
</dbReference>
<dbReference type="CDD" id="cd06171">
    <property type="entry name" value="Sigma70_r4"/>
    <property type="match status" value="1"/>
</dbReference>
<dbReference type="SUPFAM" id="SSF88946">
    <property type="entry name" value="Sigma2 domain of RNA polymerase sigma factors"/>
    <property type="match status" value="1"/>
</dbReference>
<keyword evidence="3" id="KW-0731">Sigma factor</keyword>
<dbReference type="InterPro" id="IPR036388">
    <property type="entry name" value="WH-like_DNA-bd_sf"/>
</dbReference>
<keyword evidence="2" id="KW-0805">Transcription regulation</keyword>
<evidence type="ECO:0000256" key="4">
    <source>
        <dbReference type="ARBA" id="ARBA00023125"/>
    </source>
</evidence>
<evidence type="ECO:0000256" key="5">
    <source>
        <dbReference type="ARBA" id="ARBA00023163"/>
    </source>
</evidence>
<dbReference type="InterPro" id="IPR039425">
    <property type="entry name" value="RNA_pol_sigma-70-like"/>
</dbReference>
<organism evidence="8 9">
    <name type="scientific">Planosporangium mesophilum</name>
    <dbReference type="NCBI Taxonomy" id="689768"/>
    <lineage>
        <taxon>Bacteria</taxon>
        <taxon>Bacillati</taxon>
        <taxon>Actinomycetota</taxon>
        <taxon>Actinomycetes</taxon>
        <taxon>Micromonosporales</taxon>
        <taxon>Micromonosporaceae</taxon>
        <taxon>Planosporangium</taxon>
    </lineage>
</organism>
<dbReference type="PANTHER" id="PTHR43133:SF50">
    <property type="entry name" value="ECF RNA POLYMERASE SIGMA FACTOR SIGM"/>
    <property type="match status" value="1"/>
</dbReference>
<dbReference type="InterPro" id="IPR014284">
    <property type="entry name" value="RNA_pol_sigma-70_dom"/>
</dbReference>
<dbReference type="RefSeq" id="WP_168113298.1">
    <property type="nucleotide sequence ID" value="NZ_BOON01000049.1"/>
</dbReference>
<dbReference type="EMBL" id="BOON01000049">
    <property type="protein sequence ID" value="GII25286.1"/>
    <property type="molecule type" value="Genomic_DNA"/>
</dbReference>
<comment type="caution">
    <text evidence="8">The sequence shown here is derived from an EMBL/GenBank/DDBJ whole genome shotgun (WGS) entry which is preliminary data.</text>
</comment>
<feature type="domain" description="RNA polymerase sigma factor 70 region 4 type 2" evidence="7">
    <location>
        <begin position="123"/>
        <end position="175"/>
    </location>
</feature>
<dbReference type="SUPFAM" id="SSF88659">
    <property type="entry name" value="Sigma3 and sigma4 domains of RNA polymerase sigma factors"/>
    <property type="match status" value="1"/>
</dbReference>
<dbReference type="NCBIfam" id="TIGR02983">
    <property type="entry name" value="SigE-fam_strep"/>
    <property type="match status" value="1"/>
</dbReference>
<dbReference type="AlphaFoldDB" id="A0A8J3TGV8"/>
<comment type="similarity">
    <text evidence="1">Belongs to the sigma-70 factor family. ECF subfamily.</text>
</comment>
<proteinExistence type="inferred from homology"/>
<dbReference type="InterPro" id="IPR013325">
    <property type="entry name" value="RNA_pol_sigma_r2"/>
</dbReference>
<evidence type="ECO:0000256" key="1">
    <source>
        <dbReference type="ARBA" id="ARBA00010641"/>
    </source>
</evidence>
<feature type="domain" description="RNA polymerase sigma-70 region 2" evidence="6">
    <location>
        <begin position="28"/>
        <end position="87"/>
    </location>
</feature>
<dbReference type="InterPro" id="IPR013249">
    <property type="entry name" value="RNA_pol_sigma70_r4_t2"/>
</dbReference>
<dbReference type="Proteomes" id="UP000599074">
    <property type="component" value="Unassembled WGS sequence"/>
</dbReference>
<evidence type="ECO:0000256" key="3">
    <source>
        <dbReference type="ARBA" id="ARBA00023082"/>
    </source>
</evidence>
<dbReference type="InterPro" id="IPR007627">
    <property type="entry name" value="RNA_pol_sigma70_r2"/>
</dbReference>
<keyword evidence="9" id="KW-1185">Reference proteome</keyword>
<evidence type="ECO:0000313" key="8">
    <source>
        <dbReference type="EMBL" id="GII25286.1"/>
    </source>
</evidence>
<keyword evidence="4" id="KW-0238">DNA-binding</keyword>
<keyword evidence="5" id="KW-0804">Transcription</keyword>
<reference evidence="8" key="1">
    <citation type="submission" date="2021-01" db="EMBL/GenBank/DDBJ databases">
        <title>Whole genome shotgun sequence of Planosporangium mesophilum NBRC 109066.</title>
        <authorList>
            <person name="Komaki H."/>
            <person name="Tamura T."/>
        </authorList>
    </citation>
    <scope>NUCLEOTIDE SEQUENCE</scope>
    <source>
        <strain evidence="8">NBRC 109066</strain>
    </source>
</reference>
<dbReference type="GO" id="GO:0006352">
    <property type="term" value="P:DNA-templated transcription initiation"/>
    <property type="evidence" value="ECO:0007669"/>
    <property type="project" value="InterPro"/>
</dbReference>
<dbReference type="Gene3D" id="1.10.1740.10">
    <property type="match status" value="1"/>
</dbReference>
<sequence>MALRRGSPGGELDRDGEFTEYYAARGASLRAAAYLLCGDWHLAEDLVQTALAKLYLNWKRITRHDSLDAYARRVVFRAFLDHKRRPWHREQVTDVSTGTFDVAVSGASVSNSAVSDGAVENRLMLRRALERVPPRQRAVLVLRFWEDLSVDETASILGCSPGTVKSQCARGLETLRGQLDGARMDGVVIGRATRGDQR</sequence>
<gene>
    <name evidence="8" type="ORF">Pme01_48830</name>
</gene>
<dbReference type="InterPro" id="IPR013324">
    <property type="entry name" value="RNA_pol_sigma_r3/r4-like"/>
</dbReference>
<dbReference type="Pfam" id="PF04542">
    <property type="entry name" value="Sigma70_r2"/>
    <property type="match status" value="1"/>
</dbReference>
<dbReference type="Pfam" id="PF08281">
    <property type="entry name" value="Sigma70_r4_2"/>
    <property type="match status" value="1"/>
</dbReference>
<dbReference type="PANTHER" id="PTHR43133">
    <property type="entry name" value="RNA POLYMERASE ECF-TYPE SIGMA FACTO"/>
    <property type="match status" value="1"/>
</dbReference>
<evidence type="ECO:0000259" key="7">
    <source>
        <dbReference type="Pfam" id="PF08281"/>
    </source>
</evidence>